<evidence type="ECO:0000256" key="2">
    <source>
        <dbReference type="PROSITE-ProRule" id="PRU00335"/>
    </source>
</evidence>
<dbReference type="InterPro" id="IPR009057">
    <property type="entry name" value="Homeodomain-like_sf"/>
</dbReference>
<evidence type="ECO:0000259" key="3">
    <source>
        <dbReference type="PROSITE" id="PS50977"/>
    </source>
</evidence>
<keyword evidence="5" id="KW-1185">Reference proteome</keyword>
<accession>A0A2Z6TU50</accession>
<evidence type="ECO:0000256" key="1">
    <source>
        <dbReference type="ARBA" id="ARBA00023125"/>
    </source>
</evidence>
<evidence type="ECO:0000313" key="4">
    <source>
        <dbReference type="EMBL" id="GBG05239.1"/>
    </source>
</evidence>
<dbReference type="OrthoDB" id="9785164at2"/>
<dbReference type="RefSeq" id="WP_117118569.1">
    <property type="nucleotide sequence ID" value="NZ_BFBY01000009.1"/>
</dbReference>
<dbReference type="GO" id="GO:0003677">
    <property type="term" value="F:DNA binding"/>
    <property type="evidence" value="ECO:0007669"/>
    <property type="project" value="UniProtKB-UniRule"/>
</dbReference>
<dbReference type="SUPFAM" id="SSF46689">
    <property type="entry name" value="Homeodomain-like"/>
    <property type="match status" value="1"/>
</dbReference>
<dbReference type="AlphaFoldDB" id="A0A2Z6TU50"/>
<dbReference type="Gene3D" id="1.10.357.10">
    <property type="entry name" value="Tetracycline Repressor, domain 2"/>
    <property type="match status" value="1"/>
</dbReference>
<name>A0A2Z6TU50_9LACO</name>
<keyword evidence="1 2" id="KW-0238">DNA-binding</keyword>
<reference evidence="5" key="1">
    <citation type="submission" date="2018-03" db="EMBL/GenBank/DDBJ databases">
        <title>New taxa in the Lactobacillus gasseri group.</title>
        <authorList>
            <person name="Tanizawa Y."/>
            <person name="Tohno M."/>
            <person name="Endo A."/>
            <person name="Arita M."/>
        </authorList>
    </citation>
    <scope>NUCLEOTIDE SEQUENCE [LARGE SCALE GENOMIC DNA]</scope>
    <source>
        <strain evidence="5">DSM 24759</strain>
    </source>
</reference>
<dbReference type="Pfam" id="PF00440">
    <property type="entry name" value="TetR_N"/>
    <property type="match status" value="1"/>
</dbReference>
<dbReference type="Proteomes" id="UP000257317">
    <property type="component" value="Unassembled WGS sequence"/>
</dbReference>
<dbReference type="InterPro" id="IPR001647">
    <property type="entry name" value="HTH_TetR"/>
</dbReference>
<organism evidence="4 5">
    <name type="scientific">Lactobacillus rodentium</name>
    <dbReference type="NCBI Taxonomy" id="947835"/>
    <lineage>
        <taxon>Bacteria</taxon>
        <taxon>Bacillati</taxon>
        <taxon>Bacillota</taxon>
        <taxon>Bacilli</taxon>
        <taxon>Lactobacillales</taxon>
        <taxon>Lactobacillaceae</taxon>
        <taxon>Lactobacillus</taxon>
    </lineage>
</organism>
<protein>
    <submittedName>
        <fullName evidence="4">TetR family transcriptional regulator</fullName>
    </submittedName>
</protein>
<evidence type="ECO:0000313" key="5">
    <source>
        <dbReference type="Proteomes" id="UP000257317"/>
    </source>
</evidence>
<gene>
    <name evidence="4" type="primary">tetR</name>
    <name evidence="4" type="ORF">LrDSM24759_11530</name>
</gene>
<comment type="caution">
    <text evidence="4">The sequence shown here is derived from an EMBL/GenBank/DDBJ whole genome shotgun (WGS) entry which is preliminary data.</text>
</comment>
<feature type="domain" description="HTH tetR-type" evidence="3">
    <location>
        <begin position="7"/>
        <end position="67"/>
    </location>
</feature>
<dbReference type="PROSITE" id="PS50977">
    <property type="entry name" value="HTH_TETR_2"/>
    <property type="match status" value="1"/>
</dbReference>
<proteinExistence type="predicted"/>
<dbReference type="EMBL" id="BFBY01000009">
    <property type="protein sequence ID" value="GBG05239.1"/>
    <property type="molecule type" value="Genomic_DNA"/>
</dbReference>
<sequence>MARQRNMKRRRTILRNTFGLLREDGMQRVSLQRIADKSGISKSLLQSYYPHKSKLIIEIVSTYMSTVLNALSYDTINFKNEFVRTKVFTYIILQLGVEDEATARVLESGIKDQASVTKWLERLQKWIDQQNVADKLGGDEAVRLGLTFVVPGTGTLFLKRNEMNLNAEQITDIMVKSYMATFVGASQNEIKQVLDEGHEIIKDFDISKIFNLLNHMFDEKEDGKDK</sequence>
<feature type="DNA-binding region" description="H-T-H motif" evidence="2">
    <location>
        <begin position="30"/>
        <end position="49"/>
    </location>
</feature>